<dbReference type="AlphaFoldDB" id="A0A1V3NBW1"/>
<protein>
    <submittedName>
        <fullName evidence="1">Acetyltransferase</fullName>
    </submittedName>
</protein>
<keyword evidence="2" id="KW-1185">Reference proteome</keyword>
<comment type="caution">
    <text evidence="1">The sequence shown here is derived from an EMBL/GenBank/DDBJ whole genome shotgun (WGS) entry which is preliminary data.</text>
</comment>
<dbReference type="GO" id="GO:0016740">
    <property type="term" value="F:transferase activity"/>
    <property type="evidence" value="ECO:0007669"/>
    <property type="project" value="UniProtKB-KW"/>
</dbReference>
<organism evidence="1 2">
    <name type="scientific">Thioalkalivibrio denitrificans</name>
    <dbReference type="NCBI Taxonomy" id="108003"/>
    <lineage>
        <taxon>Bacteria</taxon>
        <taxon>Pseudomonadati</taxon>
        <taxon>Pseudomonadota</taxon>
        <taxon>Gammaproteobacteria</taxon>
        <taxon>Chromatiales</taxon>
        <taxon>Ectothiorhodospiraceae</taxon>
        <taxon>Thioalkalivibrio</taxon>
    </lineage>
</organism>
<reference evidence="1 2" key="1">
    <citation type="submission" date="2017-02" db="EMBL/GenBank/DDBJ databases">
        <title>Genomic diversity within the haloalkaliphilic genus Thioalkalivibrio.</title>
        <authorList>
            <person name="Ahn A.-C."/>
            <person name="Meier-Kolthoff J."/>
            <person name="Overmars L."/>
            <person name="Richter M."/>
            <person name="Woyke T."/>
            <person name="Sorokin D.Y."/>
            <person name="Muyzer G."/>
        </authorList>
    </citation>
    <scope>NUCLEOTIDE SEQUENCE [LARGE SCALE GENOMIC DNA]</scope>
    <source>
        <strain evidence="1 2">ALJD</strain>
    </source>
</reference>
<name>A0A1V3NBW1_9GAMM</name>
<dbReference type="EMBL" id="MVBK01000103">
    <property type="protein sequence ID" value="OOG22338.1"/>
    <property type="molecule type" value="Genomic_DNA"/>
</dbReference>
<dbReference type="RefSeq" id="WP_077279996.1">
    <property type="nucleotide sequence ID" value="NZ_MVBK01000103.1"/>
</dbReference>
<keyword evidence="1" id="KW-0808">Transferase</keyword>
<dbReference type="Proteomes" id="UP000189462">
    <property type="component" value="Unassembled WGS sequence"/>
</dbReference>
<gene>
    <name evidence="1" type="ORF">B1C78_15155</name>
</gene>
<dbReference type="STRING" id="108003.B1C78_15155"/>
<proteinExistence type="predicted"/>
<evidence type="ECO:0000313" key="1">
    <source>
        <dbReference type="EMBL" id="OOG22338.1"/>
    </source>
</evidence>
<accession>A0A1V3NBW1</accession>
<evidence type="ECO:0000313" key="2">
    <source>
        <dbReference type="Proteomes" id="UP000189462"/>
    </source>
</evidence>
<sequence length="73" mass="8716">MFVKDRNNGHLVEVIDRDDLMDPVKSQFKGRYNWGEDLPDPEQFKKSDIIFPSGEPLPRCWLDVHYRDNELPR</sequence>
<dbReference type="OrthoDB" id="9810649at2"/>